<dbReference type="CDD" id="cd02230">
    <property type="entry name" value="cupin_HP0902-like"/>
    <property type="match status" value="1"/>
</dbReference>
<dbReference type="PANTHER" id="PTHR37694:SF1">
    <property type="entry name" value="SLR8022 PROTEIN"/>
    <property type="match status" value="1"/>
</dbReference>
<dbReference type="OrthoDB" id="1121052at2"/>
<evidence type="ECO:0000313" key="2">
    <source>
        <dbReference type="EMBL" id="BBO73218.1"/>
    </source>
</evidence>
<evidence type="ECO:0000259" key="1">
    <source>
        <dbReference type="Pfam" id="PF07883"/>
    </source>
</evidence>
<gene>
    <name evidence="2" type="ORF">DSCW_06350</name>
</gene>
<dbReference type="KEGG" id="dwd:DSCW_06350"/>
<dbReference type="InterPro" id="IPR013096">
    <property type="entry name" value="Cupin_2"/>
</dbReference>
<dbReference type="RefSeq" id="WP_155302348.1">
    <property type="nucleotide sequence ID" value="NZ_AP021875.1"/>
</dbReference>
<feature type="domain" description="Cupin type-2" evidence="1">
    <location>
        <begin position="42"/>
        <end position="106"/>
    </location>
</feature>
<dbReference type="SUPFAM" id="SSF51182">
    <property type="entry name" value="RmlC-like cupins"/>
    <property type="match status" value="1"/>
</dbReference>
<dbReference type="PANTHER" id="PTHR37694">
    <property type="entry name" value="SLR8022 PROTEIN"/>
    <property type="match status" value="1"/>
</dbReference>
<dbReference type="InterPro" id="IPR014710">
    <property type="entry name" value="RmlC-like_jellyroll"/>
</dbReference>
<dbReference type="Gene3D" id="2.60.120.10">
    <property type="entry name" value="Jelly Rolls"/>
    <property type="match status" value="1"/>
</dbReference>
<reference evidence="2 3" key="1">
    <citation type="submission" date="2019-11" db="EMBL/GenBank/DDBJ databases">
        <title>Comparative genomics of hydrocarbon-degrading Desulfosarcina strains.</title>
        <authorList>
            <person name="Watanabe M."/>
            <person name="Kojima H."/>
            <person name="Fukui M."/>
        </authorList>
    </citation>
    <scope>NUCLEOTIDE SEQUENCE [LARGE SCALE GENOMIC DNA]</scope>
    <source>
        <strain evidence="2 3">PP31</strain>
    </source>
</reference>
<accession>A0A5K7YX75</accession>
<name>A0A5K7YX75_9BACT</name>
<sequence>MSEKANAPKGTAFNLENHIEYAAGSVVSKTLIKKEIGNITLFAFDQGQGLSEHTAPFDAVVHILDGKAEITIGGQPQNVSAGEMLIMPANISHALHAVEPFKMLLVMIRGE</sequence>
<proteinExistence type="predicted"/>
<dbReference type="InterPro" id="IPR011051">
    <property type="entry name" value="RmlC_Cupin_sf"/>
</dbReference>
<dbReference type="AlphaFoldDB" id="A0A5K7YX75"/>
<dbReference type="Proteomes" id="UP000427769">
    <property type="component" value="Chromosome"/>
</dbReference>
<protein>
    <submittedName>
        <fullName evidence="2">Cupin</fullName>
    </submittedName>
</protein>
<evidence type="ECO:0000313" key="3">
    <source>
        <dbReference type="Proteomes" id="UP000427769"/>
    </source>
</evidence>
<keyword evidence="3" id="KW-1185">Reference proteome</keyword>
<organism evidence="2 3">
    <name type="scientific">Desulfosarcina widdelii</name>
    <dbReference type="NCBI Taxonomy" id="947919"/>
    <lineage>
        <taxon>Bacteria</taxon>
        <taxon>Pseudomonadati</taxon>
        <taxon>Thermodesulfobacteriota</taxon>
        <taxon>Desulfobacteria</taxon>
        <taxon>Desulfobacterales</taxon>
        <taxon>Desulfosarcinaceae</taxon>
        <taxon>Desulfosarcina</taxon>
    </lineage>
</organism>
<dbReference type="EMBL" id="AP021875">
    <property type="protein sequence ID" value="BBO73218.1"/>
    <property type="molecule type" value="Genomic_DNA"/>
</dbReference>
<dbReference type="Pfam" id="PF07883">
    <property type="entry name" value="Cupin_2"/>
    <property type="match status" value="1"/>
</dbReference>